<gene>
    <name evidence="7" type="ORF">SAMN02745191_0867</name>
</gene>
<organism evidence="7 8">
    <name type="scientific">Anaerorhabdus furcosa</name>
    <dbReference type="NCBI Taxonomy" id="118967"/>
    <lineage>
        <taxon>Bacteria</taxon>
        <taxon>Bacillati</taxon>
        <taxon>Bacillota</taxon>
        <taxon>Erysipelotrichia</taxon>
        <taxon>Erysipelotrichales</taxon>
        <taxon>Erysipelotrichaceae</taxon>
        <taxon>Anaerorhabdus</taxon>
    </lineage>
</organism>
<dbReference type="STRING" id="118967.SAMN02745191_0867"/>
<dbReference type="Proteomes" id="UP000243297">
    <property type="component" value="Unassembled WGS sequence"/>
</dbReference>
<dbReference type="SUPFAM" id="SSF56059">
    <property type="entry name" value="Glutathione synthetase ATP-binding domain-like"/>
    <property type="match status" value="1"/>
</dbReference>
<dbReference type="InterPro" id="IPR020561">
    <property type="entry name" value="PRibGlycinamid_synth_ATP-grasp"/>
</dbReference>
<dbReference type="PROSITE" id="PS50975">
    <property type="entry name" value="ATP_GRASP"/>
    <property type="match status" value="1"/>
</dbReference>
<dbReference type="OrthoDB" id="650389at2"/>
<dbReference type="InterPro" id="IPR013815">
    <property type="entry name" value="ATP_grasp_subdomain_1"/>
</dbReference>
<comment type="cofactor">
    <cofactor evidence="1">
        <name>Mn(2+)</name>
        <dbReference type="ChEBI" id="CHEBI:29035"/>
    </cofactor>
</comment>
<dbReference type="RefSeq" id="WP_078711297.1">
    <property type="nucleotide sequence ID" value="NZ_FUWY01000002.1"/>
</dbReference>
<evidence type="ECO:0000313" key="8">
    <source>
        <dbReference type="Proteomes" id="UP000243297"/>
    </source>
</evidence>
<keyword evidence="3 5" id="KW-0547">Nucleotide-binding</keyword>
<dbReference type="Gene3D" id="3.30.1490.20">
    <property type="entry name" value="ATP-grasp fold, A domain"/>
    <property type="match status" value="1"/>
</dbReference>
<reference evidence="8" key="1">
    <citation type="submission" date="2017-02" db="EMBL/GenBank/DDBJ databases">
        <authorList>
            <person name="Varghese N."/>
            <person name="Submissions S."/>
        </authorList>
    </citation>
    <scope>NUCLEOTIDE SEQUENCE [LARGE SCALE GENOMIC DNA]</scope>
    <source>
        <strain evidence="8">ATCC 25662</strain>
    </source>
</reference>
<name>A0A1T4LFV0_9FIRM</name>
<evidence type="ECO:0000313" key="7">
    <source>
        <dbReference type="EMBL" id="SJZ53520.1"/>
    </source>
</evidence>
<keyword evidence="4 5" id="KW-0067">ATP-binding</keyword>
<evidence type="ECO:0000256" key="2">
    <source>
        <dbReference type="ARBA" id="ARBA00022598"/>
    </source>
</evidence>
<evidence type="ECO:0000256" key="5">
    <source>
        <dbReference type="PROSITE-ProRule" id="PRU00409"/>
    </source>
</evidence>
<dbReference type="InterPro" id="IPR011761">
    <property type="entry name" value="ATP-grasp"/>
</dbReference>
<keyword evidence="2" id="KW-0436">Ligase</keyword>
<dbReference type="EMBL" id="FUWY01000002">
    <property type="protein sequence ID" value="SJZ53520.1"/>
    <property type="molecule type" value="Genomic_DNA"/>
</dbReference>
<dbReference type="PANTHER" id="PTHR43585">
    <property type="entry name" value="FUMIPYRROLE BIOSYNTHESIS PROTEIN C"/>
    <property type="match status" value="1"/>
</dbReference>
<dbReference type="AlphaFoldDB" id="A0A1T4LFV0"/>
<protein>
    <submittedName>
        <fullName evidence="7">ATP-grasp domain-containing protein</fullName>
    </submittedName>
</protein>
<evidence type="ECO:0000259" key="6">
    <source>
        <dbReference type="PROSITE" id="PS50975"/>
    </source>
</evidence>
<feature type="domain" description="ATP-grasp" evidence="6">
    <location>
        <begin position="118"/>
        <end position="315"/>
    </location>
</feature>
<dbReference type="GO" id="GO:0046872">
    <property type="term" value="F:metal ion binding"/>
    <property type="evidence" value="ECO:0007669"/>
    <property type="project" value="InterPro"/>
</dbReference>
<keyword evidence="8" id="KW-1185">Reference proteome</keyword>
<dbReference type="Gene3D" id="3.30.470.20">
    <property type="entry name" value="ATP-grasp fold, B domain"/>
    <property type="match status" value="1"/>
</dbReference>
<accession>A0A1T4LFV0</accession>
<proteinExistence type="predicted"/>
<evidence type="ECO:0000256" key="3">
    <source>
        <dbReference type="ARBA" id="ARBA00022741"/>
    </source>
</evidence>
<dbReference type="GO" id="GO:0005524">
    <property type="term" value="F:ATP binding"/>
    <property type="evidence" value="ECO:0007669"/>
    <property type="project" value="UniProtKB-UniRule"/>
</dbReference>
<dbReference type="GO" id="GO:0016874">
    <property type="term" value="F:ligase activity"/>
    <property type="evidence" value="ECO:0007669"/>
    <property type="project" value="UniProtKB-KW"/>
</dbReference>
<evidence type="ECO:0000256" key="4">
    <source>
        <dbReference type="ARBA" id="ARBA00022840"/>
    </source>
</evidence>
<sequence>MNFIFISPNFPKSYYLFCEALKNNGVRTLGIGEDSLVQLSPACRDSLDDYYQVQSLEDYNQVFKAVAFFSYKYGKIDWVESNNEYWLTQDAKLRTDFNIQTGVQYNDIRPYKFKSEMKKYYKKANVVTARHHLVSTLDKAKEFILQVGYPVIVKPDSGVGASTTYKLSNEKEVMKFFKNIPSYQVIMEEYIEGEIISYDGICDANSNIIYETAHQFPNSIMDIVNEKKEIFYYSYKHVPSDLKEIGQRVIRAFDVKSRFFHCEYFRLLHDKEGIGKKGDLVALEVNMRPPGGYTPDMMNFASDISVYQIWANMICFNEGQFDPEHRPYVCVYYGRRDEINHKLSHSDVLKKYKDHLCMCERMPEIFQEAMGNQMYTARFETTKQALNFIHQLQQ</sequence>
<dbReference type="InterPro" id="IPR052032">
    <property type="entry name" value="ATP-dep_AA_Ligase"/>
</dbReference>
<dbReference type="PANTHER" id="PTHR43585:SF2">
    <property type="entry name" value="ATP-GRASP ENZYME FSQD"/>
    <property type="match status" value="1"/>
</dbReference>
<evidence type="ECO:0000256" key="1">
    <source>
        <dbReference type="ARBA" id="ARBA00001936"/>
    </source>
</evidence>
<dbReference type="Pfam" id="PF01071">
    <property type="entry name" value="GARS_A"/>
    <property type="match status" value="1"/>
</dbReference>